<comment type="subcellular location">
    <subcellularLocation>
        <location evidence="1">Cell membrane</location>
        <topology evidence="1">Multi-pass membrane protein</topology>
    </subcellularLocation>
</comment>
<comment type="similarity">
    <text evidence="6">Belongs to the ABC-4 integral membrane protein family.</text>
</comment>
<keyword evidence="11" id="KW-1185">Reference proteome</keyword>
<keyword evidence="4 7" id="KW-1133">Transmembrane helix</keyword>
<dbReference type="GO" id="GO:0005886">
    <property type="term" value="C:plasma membrane"/>
    <property type="evidence" value="ECO:0007669"/>
    <property type="project" value="UniProtKB-SubCell"/>
</dbReference>
<feature type="transmembrane region" description="Helical" evidence="7">
    <location>
        <begin position="331"/>
        <end position="355"/>
    </location>
</feature>
<dbReference type="InterPro" id="IPR003838">
    <property type="entry name" value="ABC3_permease_C"/>
</dbReference>
<feature type="transmembrane region" description="Helical" evidence="7">
    <location>
        <begin position="276"/>
        <end position="301"/>
    </location>
</feature>
<keyword evidence="5 7" id="KW-0472">Membrane</keyword>
<evidence type="ECO:0000256" key="5">
    <source>
        <dbReference type="ARBA" id="ARBA00023136"/>
    </source>
</evidence>
<feature type="domain" description="ABC3 transporter permease C-terminal" evidence="8">
    <location>
        <begin position="281"/>
        <end position="396"/>
    </location>
</feature>
<keyword evidence="3 7" id="KW-0812">Transmembrane</keyword>
<evidence type="ECO:0000313" key="11">
    <source>
        <dbReference type="Proteomes" id="UP000032266"/>
    </source>
</evidence>
<dbReference type="Pfam" id="PF12704">
    <property type="entry name" value="MacB_PCD"/>
    <property type="match status" value="1"/>
</dbReference>
<feature type="transmembrane region" description="Helical" evidence="7">
    <location>
        <begin position="20"/>
        <end position="43"/>
    </location>
</feature>
<dbReference type="KEGG" id="gsn:YC6258_05847"/>
<dbReference type="Pfam" id="PF02687">
    <property type="entry name" value="FtsX"/>
    <property type="match status" value="1"/>
</dbReference>
<dbReference type="STRING" id="1445510.YC6258_05847"/>
<name>A0A0C5VF31_9GAMM</name>
<proteinExistence type="inferred from homology"/>
<evidence type="ECO:0000256" key="6">
    <source>
        <dbReference type="ARBA" id="ARBA00038076"/>
    </source>
</evidence>
<evidence type="ECO:0000259" key="9">
    <source>
        <dbReference type="Pfam" id="PF12704"/>
    </source>
</evidence>
<sequence length="404" mass="43746">MNLIHQTLVTLYAHRLRSLLALIAIILGIVSVLILVALGEGFYRVNTRSFELLIDNSQTAYPGWTSKPWQGLPARRVISFTDVDWQTLRRHPAVASLSVVYDQSDVSLSNAAGRRLQGYVTGADNDYLDLNQIRLNRGSRPFNQRDQQLHQRVALIGWQLAQTGNLSVGQPLLINSVAFTVVGIIRKSEGGVSFGNNGSQVLIPVTAFRDLWDQSPDSVVVKAADGVPAALLRQQLLDFFARVKNFDPTDQEAINLPDLSSGARFFKTLLRGIQMFLGASGAMTLAVGSLGVANIMFLSVTERTREIGVRLAIGATSGNILGQFLLEGMILVMLGTLSGVAVAFVVVSLLNAVGLPDWLGQPLITSASVWIVLFITALLALLAVYFPARRAAAMTPVRALSARA</sequence>
<dbReference type="EMBL" id="CP007142">
    <property type="protein sequence ID" value="AJQ97875.1"/>
    <property type="molecule type" value="Genomic_DNA"/>
</dbReference>
<protein>
    <submittedName>
        <fullName evidence="10">ABC-type antimicrobial peptide transport system, permease component</fullName>
    </submittedName>
</protein>
<evidence type="ECO:0000256" key="4">
    <source>
        <dbReference type="ARBA" id="ARBA00022989"/>
    </source>
</evidence>
<evidence type="ECO:0000256" key="3">
    <source>
        <dbReference type="ARBA" id="ARBA00022692"/>
    </source>
</evidence>
<dbReference type="RefSeq" id="WP_245627090.1">
    <property type="nucleotide sequence ID" value="NZ_CP007142.1"/>
</dbReference>
<organism evidence="10 11">
    <name type="scientific">Gynuella sunshinyii YC6258</name>
    <dbReference type="NCBI Taxonomy" id="1445510"/>
    <lineage>
        <taxon>Bacteria</taxon>
        <taxon>Pseudomonadati</taxon>
        <taxon>Pseudomonadota</taxon>
        <taxon>Gammaproteobacteria</taxon>
        <taxon>Oceanospirillales</taxon>
        <taxon>Saccharospirillaceae</taxon>
        <taxon>Gynuella</taxon>
    </lineage>
</organism>
<dbReference type="GO" id="GO:0022857">
    <property type="term" value="F:transmembrane transporter activity"/>
    <property type="evidence" value="ECO:0007669"/>
    <property type="project" value="TreeGrafter"/>
</dbReference>
<dbReference type="InterPro" id="IPR025857">
    <property type="entry name" value="MacB_PCD"/>
</dbReference>
<evidence type="ECO:0000256" key="1">
    <source>
        <dbReference type="ARBA" id="ARBA00004651"/>
    </source>
</evidence>
<dbReference type="HOGENOM" id="CLU_000604_8_0_6"/>
<accession>A0A0C5VF31</accession>
<gene>
    <name evidence="10" type="ORF">YC6258_05847</name>
</gene>
<reference evidence="10 11" key="1">
    <citation type="submission" date="2014-01" db="EMBL/GenBank/DDBJ databases">
        <title>Full genme sequencing of cellulolytic bacterium Gynuella sunshinyii YC6258T gen. nov., sp. nov.</title>
        <authorList>
            <person name="Khan H."/>
            <person name="Chung E.J."/>
            <person name="Chung Y.R."/>
        </authorList>
    </citation>
    <scope>NUCLEOTIDE SEQUENCE [LARGE SCALE GENOMIC DNA]</scope>
    <source>
        <strain evidence="10 11">YC6258</strain>
    </source>
</reference>
<feature type="transmembrane region" description="Helical" evidence="7">
    <location>
        <begin position="367"/>
        <end position="388"/>
    </location>
</feature>
<dbReference type="AlphaFoldDB" id="A0A0C5VF31"/>
<keyword evidence="2" id="KW-1003">Cell membrane</keyword>
<feature type="domain" description="MacB-like periplasmic core" evidence="9">
    <location>
        <begin position="18"/>
        <end position="236"/>
    </location>
</feature>
<evidence type="ECO:0000259" key="8">
    <source>
        <dbReference type="Pfam" id="PF02687"/>
    </source>
</evidence>
<evidence type="ECO:0000256" key="2">
    <source>
        <dbReference type="ARBA" id="ARBA00022475"/>
    </source>
</evidence>
<dbReference type="PATRIC" id="fig|1445510.3.peg.5807"/>
<evidence type="ECO:0000313" key="10">
    <source>
        <dbReference type="EMBL" id="AJQ97875.1"/>
    </source>
</evidence>
<dbReference type="PANTHER" id="PTHR30572">
    <property type="entry name" value="MEMBRANE COMPONENT OF TRANSPORTER-RELATED"/>
    <property type="match status" value="1"/>
</dbReference>
<dbReference type="PANTHER" id="PTHR30572:SF4">
    <property type="entry name" value="ABC TRANSPORTER PERMEASE YTRF"/>
    <property type="match status" value="1"/>
</dbReference>
<dbReference type="InterPro" id="IPR050250">
    <property type="entry name" value="Macrolide_Exporter_MacB"/>
</dbReference>
<evidence type="ECO:0000256" key="7">
    <source>
        <dbReference type="SAM" id="Phobius"/>
    </source>
</evidence>
<dbReference type="Proteomes" id="UP000032266">
    <property type="component" value="Chromosome"/>
</dbReference>